<gene>
    <name evidence="2" type="ORF">A1O1_05375</name>
</gene>
<evidence type="ECO:0000313" key="2">
    <source>
        <dbReference type="EMBL" id="EXJ88445.1"/>
    </source>
</evidence>
<feature type="region of interest" description="Disordered" evidence="1">
    <location>
        <begin position="36"/>
        <end position="75"/>
    </location>
</feature>
<keyword evidence="3" id="KW-1185">Reference proteome</keyword>
<accession>W9YFL3</accession>
<feature type="compositionally biased region" description="Acidic residues" evidence="1">
    <location>
        <begin position="362"/>
        <end position="373"/>
    </location>
</feature>
<feature type="region of interest" description="Disordered" evidence="1">
    <location>
        <begin position="330"/>
        <end position="410"/>
    </location>
</feature>
<proteinExistence type="predicted"/>
<dbReference type="RefSeq" id="XP_007724451.1">
    <property type="nucleotide sequence ID" value="XM_007726261.1"/>
</dbReference>
<feature type="compositionally biased region" description="Polar residues" evidence="1">
    <location>
        <begin position="54"/>
        <end position="71"/>
    </location>
</feature>
<feature type="region of interest" description="Disordered" evidence="1">
    <location>
        <begin position="149"/>
        <end position="174"/>
    </location>
</feature>
<dbReference type="OrthoDB" id="5380370at2759"/>
<organism evidence="2 3">
    <name type="scientific">Capronia coronata CBS 617.96</name>
    <dbReference type="NCBI Taxonomy" id="1182541"/>
    <lineage>
        <taxon>Eukaryota</taxon>
        <taxon>Fungi</taxon>
        <taxon>Dikarya</taxon>
        <taxon>Ascomycota</taxon>
        <taxon>Pezizomycotina</taxon>
        <taxon>Eurotiomycetes</taxon>
        <taxon>Chaetothyriomycetidae</taxon>
        <taxon>Chaetothyriales</taxon>
        <taxon>Herpotrichiellaceae</taxon>
        <taxon>Capronia</taxon>
    </lineage>
</organism>
<protein>
    <recommendedName>
        <fullName evidence="4">Mucin</fullName>
    </recommendedName>
</protein>
<feature type="region of interest" description="Disordered" evidence="1">
    <location>
        <begin position="218"/>
        <end position="276"/>
    </location>
</feature>
<evidence type="ECO:0000313" key="3">
    <source>
        <dbReference type="Proteomes" id="UP000019484"/>
    </source>
</evidence>
<name>W9YFL3_9EURO</name>
<dbReference type="EMBL" id="AMWN01000004">
    <property type="protein sequence ID" value="EXJ88445.1"/>
    <property type="molecule type" value="Genomic_DNA"/>
</dbReference>
<dbReference type="GeneID" id="19160250"/>
<feature type="compositionally biased region" description="Basic and acidic residues" evidence="1">
    <location>
        <begin position="378"/>
        <end position="387"/>
    </location>
</feature>
<dbReference type="eggNOG" id="ENOG502SPPE">
    <property type="taxonomic scope" value="Eukaryota"/>
</dbReference>
<sequence length="488" mass="55369">MRTTHRRSLTNEVAFESLPPALRRKYFSSLERLRLAQDGSSPPHPRRPRPSILQPKSTGTVADSSDNSTILTAGIRQPSLLLPGNRLRKRRASSHNNQAAPSTVAWFASLPPAVQRRLFSKEECSFYTLGRNTIILDAADELLRRRSSHTKQSAAFEPRSSDDETVVDLEDRKDEERADSAIDMRNYFADGFRWLDDEAELDLKLDDYHEAIAETARRTASLSEPVRHPFRRNPSLSSLSVRPGRNSTSSPRSQVEPSSAPALPTKPIHSSSSTFSLRHLRSQASLSSIDPRATHYQDPSARMKLRLYLASPQKFDEAIEFGFPSVGQKTQQFDHTRPMTSPQPTPEVNRTFFRDDTPSLSGDDDDDVDEPDTLYDPRTPEDADFHMHRPSTRPSMDGSTGLRSPTTRRHPEVYARGVTADREMTLHMTLTRPDLRTPESQPIYKKSINELPLERPELVLDGQGITIWDTLPPEESRMKRFLRKLRLK</sequence>
<dbReference type="Proteomes" id="UP000019484">
    <property type="component" value="Unassembled WGS sequence"/>
</dbReference>
<feature type="compositionally biased region" description="Polar residues" evidence="1">
    <location>
        <begin position="234"/>
        <end position="257"/>
    </location>
</feature>
<evidence type="ECO:0000256" key="1">
    <source>
        <dbReference type="SAM" id="MobiDB-lite"/>
    </source>
</evidence>
<feature type="compositionally biased region" description="Polar residues" evidence="1">
    <location>
        <begin position="392"/>
        <end position="405"/>
    </location>
</feature>
<feature type="compositionally biased region" description="Polar residues" evidence="1">
    <location>
        <begin position="338"/>
        <end position="348"/>
    </location>
</feature>
<reference evidence="2 3" key="1">
    <citation type="submission" date="2013-03" db="EMBL/GenBank/DDBJ databases">
        <title>The Genome Sequence of Capronia coronata CBS 617.96.</title>
        <authorList>
            <consortium name="The Broad Institute Genomics Platform"/>
            <person name="Cuomo C."/>
            <person name="de Hoog S."/>
            <person name="Gorbushina A."/>
            <person name="Walker B."/>
            <person name="Young S.K."/>
            <person name="Zeng Q."/>
            <person name="Gargeya S."/>
            <person name="Fitzgerald M."/>
            <person name="Haas B."/>
            <person name="Abouelleil A."/>
            <person name="Allen A.W."/>
            <person name="Alvarado L."/>
            <person name="Arachchi H.M."/>
            <person name="Berlin A.M."/>
            <person name="Chapman S.B."/>
            <person name="Gainer-Dewar J."/>
            <person name="Goldberg J."/>
            <person name="Griggs A."/>
            <person name="Gujja S."/>
            <person name="Hansen M."/>
            <person name="Howarth C."/>
            <person name="Imamovic A."/>
            <person name="Ireland A."/>
            <person name="Larimer J."/>
            <person name="McCowan C."/>
            <person name="Murphy C."/>
            <person name="Pearson M."/>
            <person name="Poon T.W."/>
            <person name="Priest M."/>
            <person name="Roberts A."/>
            <person name="Saif S."/>
            <person name="Shea T."/>
            <person name="Sisk P."/>
            <person name="Sykes S."/>
            <person name="Wortman J."/>
            <person name="Nusbaum C."/>
            <person name="Birren B."/>
        </authorList>
    </citation>
    <scope>NUCLEOTIDE SEQUENCE [LARGE SCALE GENOMIC DNA]</scope>
    <source>
        <strain evidence="2 3">CBS 617.96</strain>
    </source>
</reference>
<dbReference type="AlphaFoldDB" id="W9YFL3"/>
<comment type="caution">
    <text evidence="2">The sequence shown here is derived from an EMBL/GenBank/DDBJ whole genome shotgun (WGS) entry which is preliminary data.</text>
</comment>
<dbReference type="HOGENOM" id="CLU_008913_2_1_1"/>
<evidence type="ECO:0008006" key="4">
    <source>
        <dbReference type="Google" id="ProtNLM"/>
    </source>
</evidence>